<organism evidence="2">
    <name type="scientific">Cyprinus carpio</name>
    <name type="common">Common carp</name>
    <dbReference type="NCBI Taxonomy" id="7962"/>
    <lineage>
        <taxon>Eukaryota</taxon>
        <taxon>Metazoa</taxon>
        <taxon>Chordata</taxon>
        <taxon>Craniata</taxon>
        <taxon>Vertebrata</taxon>
        <taxon>Euteleostomi</taxon>
        <taxon>Actinopterygii</taxon>
        <taxon>Neopterygii</taxon>
        <taxon>Teleostei</taxon>
        <taxon>Ostariophysi</taxon>
        <taxon>Cypriniformes</taxon>
        <taxon>Cyprinidae</taxon>
        <taxon>Cyprininae</taxon>
        <taxon>Cyprinus</taxon>
    </lineage>
</organism>
<feature type="signal peptide" evidence="1">
    <location>
        <begin position="1"/>
        <end position="21"/>
    </location>
</feature>
<dbReference type="GeneID" id="122137309"/>
<name>A0A9Q9W9U0_CYPCA</name>
<reference evidence="2" key="1">
    <citation type="submission" date="2025-08" db="UniProtKB">
        <authorList>
            <consortium name="RefSeq"/>
        </authorList>
    </citation>
    <scope>IDENTIFICATION</scope>
    <source>
        <tissue evidence="2">Muscle</tissue>
    </source>
</reference>
<proteinExistence type="predicted"/>
<dbReference type="AlphaFoldDB" id="A0A9Q9W9U0"/>
<feature type="chain" id="PRO_5040179553" evidence="1">
    <location>
        <begin position="22"/>
        <end position="181"/>
    </location>
</feature>
<dbReference type="OrthoDB" id="8922642at2759"/>
<evidence type="ECO:0000313" key="2">
    <source>
        <dbReference type="RefSeq" id="XP_042579041.1"/>
    </source>
</evidence>
<accession>A0A9Q9W9U0</accession>
<dbReference type="KEGG" id="ccar:122137309"/>
<sequence>MELKTGLLIWWILMMIQAMTCRPAKECNFIERINYTKFRMEALLNQFLSANENDIRPWPKPISELHLKNLSHKEKMQKAQCGLHFMQKALQLIQQHQSELHDSMNPIHEEIRKTVDFVLERTKLCVAEHIGHCTNIPEPDFQFKEIYKRKQWGRTVLETSLDFLDELVKIPNHASSRRLKP</sequence>
<dbReference type="CTD" id="5008"/>
<dbReference type="RefSeq" id="XP_042579041.1">
    <property type="nucleotide sequence ID" value="XM_042723107.1"/>
</dbReference>
<protein>
    <submittedName>
        <fullName evidence="2">Uncharacterized protein osm</fullName>
    </submittedName>
</protein>
<keyword evidence="1" id="KW-0732">Signal</keyword>
<dbReference type="Proteomes" id="UP001155660">
    <property type="component" value="Chromosome B5"/>
</dbReference>
<evidence type="ECO:0000256" key="1">
    <source>
        <dbReference type="SAM" id="SignalP"/>
    </source>
</evidence>
<gene>
    <name evidence="2" type="primary">osm</name>
</gene>